<reference evidence="1" key="1">
    <citation type="submission" date="2017-05" db="UniProtKB">
        <authorList>
            <consortium name="EnsemblMetazoa"/>
        </authorList>
    </citation>
    <scope>IDENTIFICATION</scope>
</reference>
<dbReference type="EnsemblMetazoa" id="Aqu2.1.34968_001">
    <property type="protein sequence ID" value="Aqu2.1.34968_001"/>
    <property type="gene ID" value="Aqu2.1.34968"/>
</dbReference>
<name>A0A1X7V4P6_AMPQE</name>
<proteinExistence type="predicted"/>
<dbReference type="AlphaFoldDB" id="A0A1X7V4P6"/>
<accession>A0A1X7V4P6</accession>
<dbReference type="InParanoid" id="A0A1X7V4P6"/>
<protein>
    <submittedName>
        <fullName evidence="1">Uncharacterized protein</fullName>
    </submittedName>
</protein>
<organism evidence="1">
    <name type="scientific">Amphimedon queenslandica</name>
    <name type="common">Sponge</name>
    <dbReference type="NCBI Taxonomy" id="400682"/>
    <lineage>
        <taxon>Eukaryota</taxon>
        <taxon>Metazoa</taxon>
        <taxon>Porifera</taxon>
        <taxon>Demospongiae</taxon>
        <taxon>Heteroscleromorpha</taxon>
        <taxon>Haplosclerida</taxon>
        <taxon>Niphatidae</taxon>
        <taxon>Amphimedon</taxon>
    </lineage>
</organism>
<evidence type="ECO:0000313" key="1">
    <source>
        <dbReference type="EnsemblMetazoa" id="Aqu2.1.34968_001"/>
    </source>
</evidence>
<sequence>MDEDLRNPFKDLQSSYKQKKAYKSIGLVILCGHSRSDDLIEDYCDGSLLKKHPLFSVCSTALQLMLYYNDLEVCNFIRSRAKKRKLGNLNPKLRSSLKIIQLVSIVRRSIIQDYGIDKDEGINMKDEGINIKIQGQQHNIRGTISLVCADNLLAGHWVDTKLLLLL</sequence>
<dbReference type="OrthoDB" id="10044445at2759"/>